<dbReference type="PROSITE" id="PS00113">
    <property type="entry name" value="ADENYLATE_KINASE"/>
    <property type="match status" value="1"/>
</dbReference>
<evidence type="ECO:0000256" key="9">
    <source>
        <dbReference type="HAMAP-Rule" id="MF_03172"/>
    </source>
</evidence>
<evidence type="ECO:0000256" key="1">
    <source>
        <dbReference type="ARBA" id="ARBA00022490"/>
    </source>
</evidence>
<keyword evidence="7 9" id="KW-0539">Nucleus</keyword>
<comment type="similarity">
    <text evidence="9">Belongs to the adenylate kinase family. UMP-CMP kinase subfamily.</text>
</comment>
<dbReference type="HAMAP" id="MF_00235">
    <property type="entry name" value="Adenylate_kinase_Adk"/>
    <property type="match status" value="1"/>
</dbReference>
<comment type="subunit">
    <text evidence="9">Monomer.</text>
</comment>
<organism evidence="11 12">
    <name type="scientific">[Candida] subhashii</name>
    <dbReference type="NCBI Taxonomy" id="561895"/>
    <lineage>
        <taxon>Eukaryota</taxon>
        <taxon>Fungi</taxon>
        <taxon>Dikarya</taxon>
        <taxon>Ascomycota</taxon>
        <taxon>Saccharomycotina</taxon>
        <taxon>Pichiomycetes</taxon>
        <taxon>Debaryomycetaceae</taxon>
        <taxon>Spathaspora</taxon>
    </lineage>
</organism>
<comment type="domain">
    <text evidence="9">Consists of three domains, a large central CORE domain and two small peripheral domains, NMPbind and LID, which undergo movements during catalysis. The LID domain closes over the site of phosphoryl transfer upon ATP binding. Assembling and dissambling the active center during each catalytic cycle provides an effective means to prevent ATP hydrolysis.</text>
</comment>
<comment type="catalytic activity">
    <reaction evidence="8 9">
        <text>UMP + ATP = UDP + ADP</text>
        <dbReference type="Rhea" id="RHEA:24400"/>
        <dbReference type="ChEBI" id="CHEBI:30616"/>
        <dbReference type="ChEBI" id="CHEBI:57865"/>
        <dbReference type="ChEBI" id="CHEBI:58223"/>
        <dbReference type="ChEBI" id="CHEBI:456216"/>
        <dbReference type="EC" id="2.7.4.14"/>
    </reaction>
</comment>
<dbReference type="EMBL" id="JAGSYN010000274">
    <property type="protein sequence ID" value="KAG7660770.1"/>
    <property type="molecule type" value="Genomic_DNA"/>
</dbReference>
<dbReference type="OrthoDB" id="442176at2759"/>
<dbReference type="GO" id="GO:0005737">
    <property type="term" value="C:cytoplasm"/>
    <property type="evidence" value="ECO:0007669"/>
    <property type="project" value="UniProtKB-SubCell"/>
</dbReference>
<dbReference type="PANTHER" id="PTHR23359">
    <property type="entry name" value="NUCLEOTIDE KINASE"/>
    <property type="match status" value="1"/>
</dbReference>
<keyword evidence="4 9" id="KW-0418">Kinase</keyword>
<proteinExistence type="inferred from homology"/>
<comment type="caution">
    <text evidence="11">The sequence shown here is derived from an EMBL/GenBank/DDBJ whole genome shotgun (WGS) entry which is preliminary data.</text>
</comment>
<comment type="function">
    <text evidence="9">Catalyzes the phosphorylation of pyrimidine nucleoside monophosphates at the expense of ATP. Plays an important role in de novo pyrimidine nucleotide biosynthesis. Has preference for UMP and dUMP as phosphate acceptors, but can also use CMP, dCMP and AMP.</text>
</comment>
<comment type="subcellular location">
    <subcellularLocation>
        <location evidence="9">Cytoplasm</location>
    </subcellularLocation>
    <subcellularLocation>
        <location evidence="9">Nucleus</location>
    </subcellularLocation>
    <text evidence="9">Predominantly cytoplasmic.</text>
</comment>
<dbReference type="Pfam" id="PF00406">
    <property type="entry name" value="ADK"/>
    <property type="match status" value="1"/>
</dbReference>
<evidence type="ECO:0000313" key="12">
    <source>
        <dbReference type="Proteomes" id="UP000694255"/>
    </source>
</evidence>
<feature type="binding site" evidence="9">
    <location>
        <position position="208"/>
    </location>
    <ligand>
        <name>a ribonucleoside 5'-phosphate</name>
        <dbReference type="ChEBI" id="CHEBI:58043"/>
    </ligand>
</feature>
<feature type="region of interest" description="NMPbind" evidence="9">
    <location>
        <begin position="143"/>
        <end position="173"/>
    </location>
</feature>
<keyword evidence="2 9" id="KW-0808">Transferase</keyword>
<feature type="region of interest" description="Disordered" evidence="10">
    <location>
        <begin position="34"/>
        <end position="62"/>
    </location>
</feature>
<evidence type="ECO:0000256" key="10">
    <source>
        <dbReference type="SAM" id="MobiDB-lite"/>
    </source>
</evidence>
<dbReference type="NCBIfam" id="TIGR01359">
    <property type="entry name" value="UMP_CMP_kin_fam"/>
    <property type="match status" value="1"/>
</dbReference>
<feature type="binding site" evidence="9">
    <location>
        <position position="149"/>
    </location>
    <ligand>
        <name>a ribonucleoside 5'-phosphate</name>
        <dbReference type="ChEBI" id="CHEBI:58043"/>
    </ligand>
</feature>
<keyword evidence="3 9" id="KW-0547">Nucleotide-binding</keyword>
<feature type="binding site" evidence="9">
    <location>
        <position position="284"/>
    </location>
    <ligand>
        <name>ATP</name>
        <dbReference type="ChEBI" id="CHEBI:30616"/>
    </ligand>
</feature>
<dbReference type="GO" id="GO:0006207">
    <property type="term" value="P:'de novo' pyrimidine nucleobase biosynthetic process"/>
    <property type="evidence" value="ECO:0007669"/>
    <property type="project" value="InterPro"/>
</dbReference>
<feature type="binding site" evidence="9">
    <location>
        <position position="239"/>
    </location>
    <ligand>
        <name>ATP</name>
        <dbReference type="ChEBI" id="CHEBI:30616"/>
    </ligand>
</feature>
<dbReference type="InterPro" id="IPR000850">
    <property type="entry name" value="Adenylat/UMP-CMP_kin"/>
</dbReference>
<evidence type="ECO:0000256" key="4">
    <source>
        <dbReference type="ARBA" id="ARBA00022777"/>
    </source>
</evidence>
<dbReference type="InterPro" id="IPR033690">
    <property type="entry name" value="Adenylat_kinase_CS"/>
</dbReference>
<dbReference type="CDD" id="cd01428">
    <property type="entry name" value="ADK"/>
    <property type="match status" value="1"/>
</dbReference>
<evidence type="ECO:0000256" key="6">
    <source>
        <dbReference type="ARBA" id="ARBA00022975"/>
    </source>
</evidence>
<dbReference type="Proteomes" id="UP000694255">
    <property type="component" value="Unassembled WGS sequence"/>
</dbReference>
<feature type="binding site" evidence="9">
    <location>
        <position position="256"/>
    </location>
    <ligand>
        <name>a ribonucleoside 5'-phosphate</name>
        <dbReference type="ChEBI" id="CHEBI:58043"/>
    </ligand>
</feature>
<evidence type="ECO:0000256" key="7">
    <source>
        <dbReference type="ARBA" id="ARBA00023242"/>
    </source>
</evidence>
<evidence type="ECO:0000313" key="11">
    <source>
        <dbReference type="EMBL" id="KAG7660770.1"/>
    </source>
</evidence>
<dbReference type="GO" id="GO:0005634">
    <property type="term" value="C:nucleus"/>
    <property type="evidence" value="ECO:0007669"/>
    <property type="project" value="UniProtKB-SubCell"/>
</dbReference>
<dbReference type="EC" id="2.7.4.14" evidence="9"/>
<evidence type="ECO:0000256" key="5">
    <source>
        <dbReference type="ARBA" id="ARBA00022840"/>
    </source>
</evidence>
<dbReference type="GO" id="GO:0006221">
    <property type="term" value="P:pyrimidine nucleotide biosynthetic process"/>
    <property type="evidence" value="ECO:0007669"/>
    <property type="project" value="UniProtKB-UniRule"/>
</dbReference>
<dbReference type="GO" id="GO:0016776">
    <property type="term" value="F:phosphotransferase activity, phosphate group as acceptor"/>
    <property type="evidence" value="ECO:0007669"/>
    <property type="project" value="InterPro"/>
</dbReference>
<keyword evidence="1 9" id="KW-0963">Cytoplasm</keyword>
<keyword evidence="6 9" id="KW-0665">Pyrimidine biosynthesis</keyword>
<evidence type="ECO:0000256" key="3">
    <source>
        <dbReference type="ARBA" id="ARBA00022741"/>
    </source>
</evidence>
<feature type="region of interest" description="LID" evidence="9">
    <location>
        <begin position="238"/>
        <end position="248"/>
    </location>
</feature>
<sequence length="302" mass="32822">MFPRHSLLFASRQASVRLSRQNILKQNFIRFKSSKPEASPKFKGASSTPPPPPPPPKGSPKSSIYNKIYIGAAGLALLSTIVVIVKDPSRPPTAAVEPVTKTKAGPAFAEGDISVVFVLGGPGSGKGTQCNKLVAEQGFVHLSAGDLLRAEQNREGSKYGELIAQCIKEGTIVPQEVTIALLEQAVKENVANGSKKFLIDGFPRKMDQAITFEEQIAKSSFTLFFECPEAVMLERLLERGKTSGRTDDNIESIKKRFRTFIDTSMPVVDYFDKQGKVVKLNCDQPVAKVTTQVKDALASRGI</sequence>
<feature type="compositionally biased region" description="Pro residues" evidence="10">
    <location>
        <begin position="48"/>
        <end position="58"/>
    </location>
</feature>
<reference evidence="11 12" key="1">
    <citation type="journal article" date="2021" name="DNA Res.">
        <title>Genome analysis of Candida subhashii reveals its hybrid nature and dual mitochondrial genome conformations.</title>
        <authorList>
            <person name="Mixao V."/>
            <person name="Hegedusova E."/>
            <person name="Saus E."/>
            <person name="Pryszcz L.P."/>
            <person name="Cillingova A."/>
            <person name="Nosek J."/>
            <person name="Gabaldon T."/>
        </authorList>
    </citation>
    <scope>NUCLEOTIDE SEQUENCE [LARGE SCALE GENOMIC DNA]</scope>
    <source>
        <strain evidence="11 12">CBS 10753</strain>
    </source>
</reference>
<dbReference type="GO" id="GO:0005524">
    <property type="term" value="F:ATP binding"/>
    <property type="evidence" value="ECO:0007669"/>
    <property type="project" value="UniProtKB-KW"/>
</dbReference>
<dbReference type="FunFam" id="3.40.50.300:FF:000315">
    <property type="entry name" value="Adenylate kinase 1"/>
    <property type="match status" value="1"/>
</dbReference>
<keyword evidence="5 9" id="KW-0067">ATP-binding</keyword>
<evidence type="ECO:0000256" key="8">
    <source>
        <dbReference type="ARBA" id="ARBA00048116"/>
    </source>
</evidence>
<dbReference type="HAMAP" id="MF_03172">
    <property type="entry name" value="Adenylate_kinase_UMP_CMP_kin"/>
    <property type="match status" value="1"/>
</dbReference>
<feature type="binding site" evidence="9">
    <location>
        <position position="245"/>
    </location>
    <ligand>
        <name>a ribonucleoside 5'-phosphate</name>
        <dbReference type="ChEBI" id="CHEBI:58043"/>
    </ligand>
</feature>
<comment type="cofactor">
    <cofactor evidence="9">
        <name>Mg(2+)</name>
        <dbReference type="ChEBI" id="CHEBI:18420"/>
    </cofactor>
    <text evidence="9">Binds 1 Mg(2+) ion per monomer.</text>
</comment>
<feature type="binding site" evidence="9">
    <location>
        <begin position="171"/>
        <end position="173"/>
    </location>
    <ligand>
        <name>a ribonucleoside 5'-phosphate</name>
        <dbReference type="ChEBI" id="CHEBI:58043"/>
    </ligand>
</feature>
<protein>
    <recommendedName>
        <fullName evidence="9">Uridylate kinase</fullName>
        <shortName evidence="9">UK</shortName>
        <ecNumber evidence="9">2.7.4.14</ecNumber>
    </recommendedName>
    <alternativeName>
        <fullName evidence="9">ATP:UMP phosphotransferase</fullName>
    </alternativeName>
    <alternativeName>
        <fullName evidence="9">Deoxycytidylate kinase</fullName>
        <shortName evidence="9">CK</shortName>
        <shortName evidence="9">dCMP kinase</shortName>
    </alternativeName>
    <alternativeName>
        <fullName evidence="9">Uridine monophosphate kinase</fullName>
        <shortName evidence="9">UMP kinase</shortName>
        <shortName evidence="9">UMPK</shortName>
    </alternativeName>
</protein>
<dbReference type="AlphaFoldDB" id="A0A8J5USK5"/>
<accession>A0A8J5USK5</accession>
<dbReference type="GO" id="GO:0009123">
    <property type="term" value="P:nucleoside monophosphate metabolic process"/>
    <property type="evidence" value="ECO:0007669"/>
    <property type="project" value="UniProtKB-ARBA"/>
</dbReference>
<feature type="binding site" evidence="9">
    <location>
        <begin position="201"/>
        <end position="204"/>
    </location>
    <ligand>
        <name>a ribonucleoside 5'-phosphate</name>
        <dbReference type="ChEBI" id="CHEBI:58043"/>
    </ligand>
</feature>
<feature type="binding site" evidence="9">
    <location>
        <begin position="123"/>
        <end position="128"/>
    </location>
    <ligand>
        <name>ATP</name>
        <dbReference type="ChEBI" id="CHEBI:30616"/>
    </ligand>
</feature>
<dbReference type="GO" id="GO:0019205">
    <property type="term" value="F:nucleobase-containing compound kinase activity"/>
    <property type="evidence" value="ECO:0007669"/>
    <property type="project" value="InterPro"/>
</dbReference>
<name>A0A8J5USK5_9ASCO</name>
<keyword evidence="12" id="KW-1185">Reference proteome</keyword>
<evidence type="ECO:0000256" key="2">
    <source>
        <dbReference type="ARBA" id="ARBA00022679"/>
    </source>
</evidence>
<dbReference type="InterPro" id="IPR006266">
    <property type="entry name" value="UMP_CMP_kinase"/>
</dbReference>
<gene>
    <name evidence="9" type="primary">URA6</name>
    <name evidence="11" type="ORF">J8A68_005732</name>
</gene>